<name>A0A4C1UDA0_EUMVA</name>
<evidence type="ECO:0000313" key="2">
    <source>
        <dbReference type="EMBL" id="GBP23894.1"/>
    </source>
</evidence>
<comment type="caution">
    <text evidence="2">The sequence shown here is derived from an EMBL/GenBank/DDBJ whole genome shotgun (WGS) entry which is preliminary data.</text>
</comment>
<sequence>MHNTPARGHCAGSSSGAPRGRGPHCTAGMRAYYVSHTIFLVVIISLLKEGQCLRDGDRRVWGRDEKVIWCERERKREICGIIRIEAGPRFELTTISIDERNTLHPKQAKPRKESYSSLGIPLMVNPPRALPYVTEIAHEAYGGRTPAIKMVFPASETTTEISGRGEISGLHRTAVFIDESALWSIFILVAAPSARINEKTEHATCSPDVRARRVLGPYPVPDDTNHHI</sequence>
<keyword evidence="3" id="KW-1185">Reference proteome</keyword>
<reference evidence="2 3" key="1">
    <citation type="journal article" date="2019" name="Commun. Biol.">
        <title>The bagworm genome reveals a unique fibroin gene that provides high tensile strength.</title>
        <authorList>
            <person name="Kono N."/>
            <person name="Nakamura H."/>
            <person name="Ohtoshi R."/>
            <person name="Tomita M."/>
            <person name="Numata K."/>
            <person name="Arakawa K."/>
        </authorList>
    </citation>
    <scope>NUCLEOTIDE SEQUENCE [LARGE SCALE GENOMIC DNA]</scope>
</reference>
<dbReference type="EMBL" id="BGZK01000154">
    <property type="protein sequence ID" value="GBP23894.1"/>
    <property type="molecule type" value="Genomic_DNA"/>
</dbReference>
<proteinExistence type="predicted"/>
<feature type="compositionally biased region" description="Low complexity" evidence="1">
    <location>
        <begin position="11"/>
        <end position="20"/>
    </location>
</feature>
<dbReference type="OrthoDB" id="9997853at2759"/>
<evidence type="ECO:0000256" key="1">
    <source>
        <dbReference type="SAM" id="MobiDB-lite"/>
    </source>
</evidence>
<organism evidence="2 3">
    <name type="scientific">Eumeta variegata</name>
    <name type="common">Bagworm moth</name>
    <name type="synonym">Eumeta japonica</name>
    <dbReference type="NCBI Taxonomy" id="151549"/>
    <lineage>
        <taxon>Eukaryota</taxon>
        <taxon>Metazoa</taxon>
        <taxon>Ecdysozoa</taxon>
        <taxon>Arthropoda</taxon>
        <taxon>Hexapoda</taxon>
        <taxon>Insecta</taxon>
        <taxon>Pterygota</taxon>
        <taxon>Neoptera</taxon>
        <taxon>Endopterygota</taxon>
        <taxon>Lepidoptera</taxon>
        <taxon>Glossata</taxon>
        <taxon>Ditrysia</taxon>
        <taxon>Tineoidea</taxon>
        <taxon>Psychidae</taxon>
        <taxon>Oiketicinae</taxon>
        <taxon>Eumeta</taxon>
    </lineage>
</organism>
<protein>
    <submittedName>
        <fullName evidence="2">Uncharacterized protein</fullName>
    </submittedName>
</protein>
<dbReference type="Proteomes" id="UP000299102">
    <property type="component" value="Unassembled WGS sequence"/>
</dbReference>
<evidence type="ECO:0000313" key="3">
    <source>
        <dbReference type="Proteomes" id="UP000299102"/>
    </source>
</evidence>
<gene>
    <name evidence="2" type="ORF">EVAR_86271_1</name>
</gene>
<feature type="region of interest" description="Disordered" evidence="1">
    <location>
        <begin position="1"/>
        <end position="21"/>
    </location>
</feature>
<accession>A0A4C1UDA0</accession>
<dbReference type="AlphaFoldDB" id="A0A4C1UDA0"/>